<dbReference type="SUPFAM" id="SSF48726">
    <property type="entry name" value="Immunoglobulin"/>
    <property type="match status" value="1"/>
</dbReference>
<dbReference type="SMART" id="SM00408">
    <property type="entry name" value="IGc2"/>
    <property type="match status" value="1"/>
</dbReference>
<evidence type="ECO:0000256" key="7">
    <source>
        <dbReference type="SAM" id="SignalP"/>
    </source>
</evidence>
<evidence type="ECO:0000256" key="2">
    <source>
        <dbReference type="ARBA" id="ARBA00022692"/>
    </source>
</evidence>
<comment type="subcellular location">
    <subcellularLocation>
        <location evidence="1">Membrane</location>
        <topology evidence="1">Single-pass type I membrane protein</topology>
    </subcellularLocation>
</comment>
<keyword evidence="7" id="KW-0732">Signal</keyword>
<dbReference type="PANTHER" id="PTHR14334">
    <property type="entry name" value="B-CELL ANTIGEN RECEPTOR COMPLEX-ASSOCIATED PROTEIN"/>
    <property type="match status" value="1"/>
</dbReference>
<feature type="signal peptide" evidence="7">
    <location>
        <begin position="1"/>
        <end position="22"/>
    </location>
</feature>
<dbReference type="InterPro" id="IPR007110">
    <property type="entry name" value="Ig-like_dom"/>
</dbReference>
<dbReference type="AlphaFoldDB" id="A0A8C6XXQ1"/>
<dbReference type="GO" id="GO:0019815">
    <property type="term" value="C:B cell receptor complex"/>
    <property type="evidence" value="ECO:0007669"/>
    <property type="project" value="TreeGrafter"/>
</dbReference>
<dbReference type="CDD" id="cd00096">
    <property type="entry name" value="Ig"/>
    <property type="match status" value="1"/>
</dbReference>
<evidence type="ECO:0000256" key="4">
    <source>
        <dbReference type="ARBA" id="ARBA00023136"/>
    </source>
</evidence>
<dbReference type="Pfam" id="PF13927">
    <property type="entry name" value="Ig_3"/>
    <property type="match status" value="1"/>
</dbReference>
<accession>A0A8C6XXQ1</accession>
<dbReference type="Pfam" id="PF02189">
    <property type="entry name" value="ITAM"/>
    <property type="match status" value="1"/>
</dbReference>
<dbReference type="PROSITE" id="PS50835">
    <property type="entry name" value="IG_LIKE"/>
    <property type="match status" value="1"/>
</dbReference>
<dbReference type="OMA" id="GQSCGTF"/>
<evidence type="ECO:0000313" key="9">
    <source>
        <dbReference type="Ensembl" id="ENSNNAP00000020986.1"/>
    </source>
</evidence>
<proteinExistence type="predicted"/>
<sequence length="283" mass="31590">MEVGRQHLWSLLLLGALSGCICDNQITDATEIIPTTEGINSTDQNPANSKEYVVTTEAMPTDPTCQNSQPVMQRHSLVPIVMKPVDTSRIILEGNSAVLECHFEAPPEATVFWKKSCSPNCSSNSNISNTRNRAISTKVLQGWSKLSFDSAEKNDTGMYYCFVVASSGHGQSCGTFLWVRRPRPVSFLNMSESIKNKIITVEGFLLLICAIGPSLFLLFKKRWENERLLQAKKKACEEENLYEGLNLDDCSMYEDISRGLQATYQDIGNVKVIDLQLEKPEKP</sequence>
<keyword evidence="10" id="KW-1185">Reference proteome</keyword>
<dbReference type="PROSITE" id="PS51257">
    <property type="entry name" value="PROKAR_LIPOPROTEIN"/>
    <property type="match status" value="1"/>
</dbReference>
<feature type="chain" id="PRO_5034110596" description="Ig-like domain-containing protein" evidence="7">
    <location>
        <begin position="23"/>
        <end position="283"/>
    </location>
</feature>
<dbReference type="Proteomes" id="UP000694559">
    <property type="component" value="Unplaced"/>
</dbReference>
<evidence type="ECO:0000256" key="6">
    <source>
        <dbReference type="SAM" id="Phobius"/>
    </source>
</evidence>
<feature type="transmembrane region" description="Helical" evidence="6">
    <location>
        <begin position="198"/>
        <end position="219"/>
    </location>
</feature>
<evidence type="ECO:0000313" key="10">
    <source>
        <dbReference type="Proteomes" id="UP000694559"/>
    </source>
</evidence>
<dbReference type="GO" id="GO:0030183">
    <property type="term" value="P:B cell differentiation"/>
    <property type="evidence" value="ECO:0007669"/>
    <property type="project" value="TreeGrafter"/>
</dbReference>
<dbReference type="Gene3D" id="2.60.40.10">
    <property type="entry name" value="Immunoglobulins"/>
    <property type="match status" value="1"/>
</dbReference>
<evidence type="ECO:0000256" key="5">
    <source>
        <dbReference type="ARBA" id="ARBA00023319"/>
    </source>
</evidence>
<evidence type="ECO:0000259" key="8">
    <source>
        <dbReference type="PROSITE" id="PS50835"/>
    </source>
</evidence>
<dbReference type="InterPro" id="IPR003598">
    <property type="entry name" value="Ig_sub2"/>
</dbReference>
<dbReference type="InterPro" id="IPR036179">
    <property type="entry name" value="Ig-like_dom_sf"/>
</dbReference>
<dbReference type="Ensembl" id="ENSNNAT00000022012.1">
    <property type="protein sequence ID" value="ENSNNAP00000020986.1"/>
    <property type="gene ID" value="ENSNNAG00000013911.1"/>
</dbReference>
<dbReference type="GO" id="GO:0050853">
    <property type="term" value="P:B cell receptor signaling pathway"/>
    <property type="evidence" value="ECO:0007669"/>
    <property type="project" value="TreeGrafter"/>
</dbReference>
<feature type="domain" description="Ig-like" evidence="8">
    <location>
        <begin position="79"/>
        <end position="163"/>
    </location>
</feature>
<organism evidence="9 10">
    <name type="scientific">Naja naja</name>
    <name type="common">Indian cobra</name>
    <dbReference type="NCBI Taxonomy" id="35670"/>
    <lineage>
        <taxon>Eukaryota</taxon>
        <taxon>Metazoa</taxon>
        <taxon>Chordata</taxon>
        <taxon>Craniata</taxon>
        <taxon>Vertebrata</taxon>
        <taxon>Euteleostomi</taxon>
        <taxon>Lepidosauria</taxon>
        <taxon>Squamata</taxon>
        <taxon>Bifurcata</taxon>
        <taxon>Unidentata</taxon>
        <taxon>Episquamata</taxon>
        <taxon>Toxicofera</taxon>
        <taxon>Serpentes</taxon>
        <taxon>Colubroidea</taxon>
        <taxon>Elapidae</taxon>
        <taxon>Elapinae</taxon>
        <taxon>Naja</taxon>
    </lineage>
</organism>
<keyword evidence="5" id="KW-0393">Immunoglobulin domain</keyword>
<protein>
    <recommendedName>
        <fullName evidence="8">Ig-like domain-containing protein</fullName>
    </recommendedName>
</protein>
<evidence type="ECO:0000256" key="3">
    <source>
        <dbReference type="ARBA" id="ARBA00022989"/>
    </source>
</evidence>
<dbReference type="InterPro" id="IPR013783">
    <property type="entry name" value="Ig-like_fold"/>
</dbReference>
<name>A0A8C6XXQ1_NAJNA</name>
<keyword evidence="2 6" id="KW-0812">Transmembrane</keyword>
<dbReference type="InterPro" id="IPR003599">
    <property type="entry name" value="Ig_sub"/>
</dbReference>
<dbReference type="InterPro" id="IPR003110">
    <property type="entry name" value="Phos_immunorcpt_sig_ITAM"/>
</dbReference>
<evidence type="ECO:0000256" key="1">
    <source>
        <dbReference type="ARBA" id="ARBA00004479"/>
    </source>
</evidence>
<keyword evidence="3 6" id="KW-1133">Transmembrane helix</keyword>
<dbReference type="PROSITE" id="PS51055">
    <property type="entry name" value="ITAM_1"/>
    <property type="match status" value="1"/>
</dbReference>
<dbReference type="PANTHER" id="PTHR14334:SF1">
    <property type="entry name" value="B-CELL ANTIGEN RECEPTOR COMPLEX-ASSOCIATED PROTEIN ALPHA CHAIN"/>
    <property type="match status" value="1"/>
</dbReference>
<dbReference type="SMART" id="SM00077">
    <property type="entry name" value="ITAM"/>
    <property type="match status" value="1"/>
</dbReference>
<dbReference type="GO" id="GO:0009897">
    <property type="term" value="C:external side of plasma membrane"/>
    <property type="evidence" value="ECO:0007669"/>
    <property type="project" value="TreeGrafter"/>
</dbReference>
<dbReference type="OrthoDB" id="8915525at2759"/>
<dbReference type="GO" id="GO:0004888">
    <property type="term" value="F:transmembrane signaling receptor activity"/>
    <property type="evidence" value="ECO:0007669"/>
    <property type="project" value="InterPro"/>
</dbReference>
<dbReference type="SMART" id="SM00409">
    <property type="entry name" value="IG"/>
    <property type="match status" value="1"/>
</dbReference>
<dbReference type="GeneTree" id="ENSGT00940000154363"/>
<keyword evidence="4 6" id="KW-0472">Membrane</keyword>
<reference evidence="9" key="2">
    <citation type="submission" date="2025-09" db="UniProtKB">
        <authorList>
            <consortium name="Ensembl"/>
        </authorList>
    </citation>
    <scope>IDENTIFICATION</scope>
</reference>
<reference evidence="9" key="1">
    <citation type="submission" date="2025-08" db="UniProtKB">
        <authorList>
            <consortium name="Ensembl"/>
        </authorList>
    </citation>
    <scope>IDENTIFICATION</scope>
</reference>